<dbReference type="EMBL" id="KK914581">
    <property type="protein sequence ID" value="KDP32530.1"/>
    <property type="molecule type" value="Genomic_DNA"/>
</dbReference>
<reference evidence="3 4" key="1">
    <citation type="journal article" date="2014" name="PLoS ONE">
        <title>Global Analysis of Gene Expression Profiles in Physic Nut (Jatropha curcas L.) Seedlings Exposed to Salt Stress.</title>
        <authorList>
            <person name="Zhang L."/>
            <person name="Zhang C."/>
            <person name="Wu P."/>
            <person name="Chen Y."/>
            <person name="Li M."/>
            <person name="Jiang H."/>
            <person name="Wu G."/>
        </authorList>
    </citation>
    <scope>NUCLEOTIDE SEQUENCE [LARGE SCALE GENOMIC DNA]</scope>
    <source>
        <strain evidence="4">cv. GZQX0401</strain>
        <tissue evidence="3">Young leaves</tissue>
    </source>
</reference>
<gene>
    <name evidence="3" type="ORF">JCGZ_03414</name>
    <name evidence="2" type="ORF">JCGZ_14733</name>
</gene>
<dbReference type="AlphaFoldDB" id="A0A067KY26"/>
<sequence length="131" mass="14872">MINAKWRSFCLLGPRRSVAGRSPDRRRQPPCTVAGKFKPPRKLQGTSPTDPSSPPTMVFSISSTKTIVSWMEIVHTRRRNRSELTWWPSTAWIKLDQRKSKLGAVGVTVPFRADGGLFPREGRPESWSLRL</sequence>
<accession>A0A067KY26</accession>
<evidence type="ECO:0000313" key="4">
    <source>
        <dbReference type="Proteomes" id="UP000027138"/>
    </source>
</evidence>
<keyword evidence="4" id="KW-1185">Reference proteome</keyword>
<proteinExistence type="predicted"/>
<feature type="region of interest" description="Disordered" evidence="1">
    <location>
        <begin position="17"/>
        <end position="58"/>
    </location>
</feature>
<evidence type="ECO:0000256" key="1">
    <source>
        <dbReference type="SAM" id="MobiDB-lite"/>
    </source>
</evidence>
<evidence type="ECO:0000313" key="2">
    <source>
        <dbReference type="EMBL" id="KDP32530.1"/>
    </source>
</evidence>
<organism evidence="3 4">
    <name type="scientific">Jatropha curcas</name>
    <name type="common">Barbados nut</name>
    <dbReference type="NCBI Taxonomy" id="180498"/>
    <lineage>
        <taxon>Eukaryota</taxon>
        <taxon>Viridiplantae</taxon>
        <taxon>Streptophyta</taxon>
        <taxon>Embryophyta</taxon>
        <taxon>Tracheophyta</taxon>
        <taxon>Spermatophyta</taxon>
        <taxon>Magnoliopsida</taxon>
        <taxon>eudicotyledons</taxon>
        <taxon>Gunneridae</taxon>
        <taxon>Pentapetalae</taxon>
        <taxon>rosids</taxon>
        <taxon>fabids</taxon>
        <taxon>Malpighiales</taxon>
        <taxon>Euphorbiaceae</taxon>
        <taxon>Crotonoideae</taxon>
        <taxon>Jatropheae</taxon>
        <taxon>Jatropha</taxon>
    </lineage>
</organism>
<dbReference type="Proteomes" id="UP000027138">
    <property type="component" value="Unassembled WGS sequence"/>
</dbReference>
<protein>
    <submittedName>
        <fullName evidence="3">Uncharacterized protein</fullName>
    </submittedName>
</protein>
<evidence type="ECO:0000313" key="3">
    <source>
        <dbReference type="EMBL" id="KDP39883.1"/>
    </source>
</evidence>
<dbReference type="EMBL" id="KK914336">
    <property type="protein sequence ID" value="KDP39883.1"/>
    <property type="molecule type" value="Genomic_DNA"/>
</dbReference>
<name>A0A067KY26_JATCU</name>